<name>A0A4S3B6J8_9ENTE</name>
<sequence length="560" mass="65326">MNESQLIFRKTIQDAVDKYHQNQEVIRNEYQPFMRYLKDGNRLEFEALYFERRRKLAVFGLNAYFNPSEENICFLEEIIWLICNEYTWSLPAHLDSSQSIYDSNSPQMIDLFASETGQTLAELTHLLGEHLSQMIKERVHLEIDRRIFVPFEAKKWHWETVENNWNSVVGGCVGMCAFYQLPFQSARQQAIVYRIKDSFSAYLDGFYEDGACLEGVSYWSYGFGYYIYFAEMLREQYGDASLLTSQKVKNIAAFPYHSLMSDDNFVPFSDYNKTLLPSGLLSYCYRQFGVEIPEIKAINPLDFDHCYRFAQLIRNYEWTELHAEKVVKDIKFYPDAQWFFARYPEEKMNVAFKGGRNDESHNHNDLGHFILGDMRELFLTDLGAGEYVADYFKEETRYNFLNNAAEGHSIPIINGYSQVSGSVSSSIHDASVSAEEQMVCYDLTDTYAKESRVNSFRRRFDVNANNHELLITDEFHFESAQNKVVENYITIMPPVVTDYIVTLANEEMMCRIEMETANIVIEEKVYSNHKGETKTAFLIQAHFNATEDIKIQTKVLLQKI</sequence>
<evidence type="ECO:0000313" key="3">
    <source>
        <dbReference type="EMBL" id="THB61186.1"/>
    </source>
</evidence>
<dbReference type="OrthoDB" id="9793856at2"/>
<evidence type="ECO:0000259" key="2">
    <source>
        <dbReference type="Pfam" id="PF07940"/>
    </source>
</evidence>
<dbReference type="RefSeq" id="WP_136136880.1">
    <property type="nucleotide sequence ID" value="NZ_SDGV01000015.1"/>
</dbReference>
<feature type="domain" description="Heparinase II/III-like C-terminal" evidence="2">
    <location>
        <begin position="328"/>
        <end position="531"/>
    </location>
</feature>
<evidence type="ECO:0000313" key="4">
    <source>
        <dbReference type="Proteomes" id="UP000310506"/>
    </source>
</evidence>
<dbReference type="PANTHER" id="PTHR38045">
    <property type="entry name" value="CHROMOSOME 1, WHOLE GENOME SHOTGUN SEQUENCE"/>
    <property type="match status" value="1"/>
</dbReference>
<dbReference type="InterPro" id="IPR012480">
    <property type="entry name" value="Hepar_II_III_C"/>
</dbReference>
<gene>
    <name evidence="3" type="ORF">ESZ54_06605</name>
</gene>
<proteinExistence type="predicted"/>
<dbReference type="GO" id="GO:0030313">
    <property type="term" value="C:cell envelope"/>
    <property type="evidence" value="ECO:0007669"/>
    <property type="project" value="UniProtKB-SubCell"/>
</dbReference>
<dbReference type="AlphaFoldDB" id="A0A4S3B6J8"/>
<organism evidence="3 4">
    <name type="scientific">Vagococcus silagei</name>
    <dbReference type="NCBI Taxonomy" id="2508885"/>
    <lineage>
        <taxon>Bacteria</taxon>
        <taxon>Bacillati</taxon>
        <taxon>Bacillota</taxon>
        <taxon>Bacilli</taxon>
        <taxon>Lactobacillales</taxon>
        <taxon>Enterococcaceae</taxon>
        <taxon>Vagococcus</taxon>
    </lineage>
</organism>
<protein>
    <recommendedName>
        <fullName evidence="2">Heparinase II/III-like C-terminal domain-containing protein</fullName>
    </recommendedName>
</protein>
<dbReference type="PANTHER" id="PTHR38045:SF1">
    <property type="entry name" value="HEPARINASE II_III-LIKE PROTEIN"/>
    <property type="match status" value="1"/>
</dbReference>
<evidence type="ECO:0000256" key="1">
    <source>
        <dbReference type="ARBA" id="ARBA00004196"/>
    </source>
</evidence>
<accession>A0A4S3B6J8</accession>
<dbReference type="GO" id="GO:0016829">
    <property type="term" value="F:lyase activity"/>
    <property type="evidence" value="ECO:0007669"/>
    <property type="project" value="InterPro"/>
</dbReference>
<comment type="caution">
    <text evidence="3">The sequence shown here is derived from an EMBL/GenBank/DDBJ whole genome shotgun (WGS) entry which is preliminary data.</text>
</comment>
<dbReference type="Gene3D" id="2.70.98.70">
    <property type="match status" value="1"/>
</dbReference>
<dbReference type="Proteomes" id="UP000310506">
    <property type="component" value="Unassembled WGS sequence"/>
</dbReference>
<dbReference type="SUPFAM" id="SSF48230">
    <property type="entry name" value="Chondroitin AC/alginate lyase"/>
    <property type="match status" value="1"/>
</dbReference>
<comment type="subcellular location">
    <subcellularLocation>
        <location evidence="1">Cell envelope</location>
    </subcellularLocation>
</comment>
<keyword evidence="4" id="KW-1185">Reference proteome</keyword>
<dbReference type="Gene3D" id="1.50.10.100">
    <property type="entry name" value="Chondroitin AC/alginate lyase"/>
    <property type="match status" value="1"/>
</dbReference>
<dbReference type="InterPro" id="IPR008929">
    <property type="entry name" value="Chondroitin_lyas"/>
</dbReference>
<dbReference type="EMBL" id="SDGV01000015">
    <property type="protein sequence ID" value="THB61186.1"/>
    <property type="molecule type" value="Genomic_DNA"/>
</dbReference>
<reference evidence="3 4" key="1">
    <citation type="submission" date="2019-01" db="EMBL/GenBank/DDBJ databases">
        <title>Vagococcus silagei sp. nov. isolated from brewer's grain.</title>
        <authorList>
            <person name="Guu J.-R."/>
        </authorList>
    </citation>
    <scope>NUCLEOTIDE SEQUENCE [LARGE SCALE GENOMIC DNA]</scope>
    <source>
        <strain evidence="3 4">2B-2</strain>
    </source>
</reference>
<dbReference type="Pfam" id="PF07940">
    <property type="entry name" value="Hepar_II_III_C"/>
    <property type="match status" value="1"/>
</dbReference>